<dbReference type="InterPro" id="IPR013558">
    <property type="entry name" value="CTNNB1-bd_N"/>
</dbReference>
<dbReference type="GO" id="GO:0016055">
    <property type="term" value="P:Wnt signaling pathway"/>
    <property type="evidence" value="ECO:0007669"/>
    <property type="project" value="InterPro"/>
</dbReference>
<evidence type="ECO:0000256" key="3">
    <source>
        <dbReference type="ARBA" id="ARBA00023125"/>
    </source>
</evidence>
<evidence type="ECO:0000256" key="1">
    <source>
        <dbReference type="ARBA" id="ARBA00004123"/>
    </source>
</evidence>
<dbReference type="InterPro" id="IPR027397">
    <property type="entry name" value="Catenin-bd_sf"/>
</dbReference>
<feature type="compositionally biased region" description="Basic and acidic residues" evidence="7">
    <location>
        <begin position="17"/>
        <end position="49"/>
    </location>
</feature>
<feature type="compositionally biased region" description="Polar residues" evidence="7">
    <location>
        <begin position="50"/>
        <end position="73"/>
    </location>
</feature>
<dbReference type="HOGENOM" id="CLU_1972715_0_0_1"/>
<dbReference type="InterPro" id="IPR024940">
    <property type="entry name" value="TCF/LEF"/>
</dbReference>
<dbReference type="Proteomes" id="UP000000305">
    <property type="component" value="Unassembled WGS sequence"/>
</dbReference>
<dbReference type="GO" id="GO:0005634">
    <property type="term" value="C:nucleus"/>
    <property type="evidence" value="ECO:0007669"/>
    <property type="project" value="UniProtKB-SubCell"/>
</dbReference>
<keyword evidence="4" id="KW-0010">Activator</keyword>
<keyword evidence="10" id="KW-1185">Reference proteome</keyword>
<dbReference type="GO" id="GO:0009887">
    <property type="term" value="P:animal organ morphogenesis"/>
    <property type="evidence" value="ECO:0007669"/>
    <property type="project" value="UniProtKB-ARBA"/>
</dbReference>
<evidence type="ECO:0000256" key="4">
    <source>
        <dbReference type="ARBA" id="ARBA00023159"/>
    </source>
</evidence>
<feature type="region of interest" description="Disordered" evidence="7">
    <location>
        <begin position="1"/>
        <end position="81"/>
    </location>
</feature>
<gene>
    <name evidence="9" type="ORF">DAPPUDRAFT_105909</name>
</gene>
<keyword evidence="2" id="KW-0805">Transcription regulation</keyword>
<evidence type="ECO:0000256" key="5">
    <source>
        <dbReference type="ARBA" id="ARBA00023163"/>
    </source>
</evidence>
<proteinExistence type="predicted"/>
<feature type="domain" description="CTNNB1 binding N-teminal" evidence="8">
    <location>
        <begin position="7"/>
        <end position="64"/>
    </location>
</feature>
<evidence type="ECO:0000259" key="8">
    <source>
        <dbReference type="Pfam" id="PF08347"/>
    </source>
</evidence>
<dbReference type="PANTHER" id="PTHR10373:SF38">
    <property type="entry name" value="PROTEIN PANGOLIN, ISOFORM J"/>
    <property type="match status" value="1"/>
</dbReference>
<protein>
    <recommendedName>
        <fullName evidence="8">CTNNB1 binding N-teminal domain-containing protein</fullName>
    </recommendedName>
</protein>
<dbReference type="AlphaFoldDB" id="E9GS74"/>
<comment type="subcellular location">
    <subcellularLocation>
        <location evidence="1">Nucleus</location>
    </subcellularLocation>
</comment>
<reference evidence="9 10" key="1">
    <citation type="journal article" date="2011" name="Science">
        <title>The ecoresponsive genome of Daphnia pulex.</title>
        <authorList>
            <person name="Colbourne J.K."/>
            <person name="Pfrender M.E."/>
            <person name="Gilbert D."/>
            <person name="Thomas W.K."/>
            <person name="Tucker A."/>
            <person name="Oakley T.H."/>
            <person name="Tokishita S."/>
            <person name="Aerts A."/>
            <person name="Arnold G.J."/>
            <person name="Basu M.K."/>
            <person name="Bauer D.J."/>
            <person name="Caceres C.E."/>
            <person name="Carmel L."/>
            <person name="Casola C."/>
            <person name="Choi J.H."/>
            <person name="Detter J.C."/>
            <person name="Dong Q."/>
            <person name="Dusheyko S."/>
            <person name="Eads B.D."/>
            <person name="Frohlich T."/>
            <person name="Geiler-Samerotte K.A."/>
            <person name="Gerlach D."/>
            <person name="Hatcher P."/>
            <person name="Jogdeo S."/>
            <person name="Krijgsveld J."/>
            <person name="Kriventseva E.V."/>
            <person name="Kultz D."/>
            <person name="Laforsch C."/>
            <person name="Lindquist E."/>
            <person name="Lopez J."/>
            <person name="Manak J.R."/>
            <person name="Muller J."/>
            <person name="Pangilinan J."/>
            <person name="Patwardhan R.P."/>
            <person name="Pitluck S."/>
            <person name="Pritham E.J."/>
            <person name="Rechtsteiner A."/>
            <person name="Rho M."/>
            <person name="Rogozin I.B."/>
            <person name="Sakarya O."/>
            <person name="Salamov A."/>
            <person name="Schaack S."/>
            <person name="Shapiro H."/>
            <person name="Shiga Y."/>
            <person name="Skalitzky C."/>
            <person name="Smith Z."/>
            <person name="Souvorov A."/>
            <person name="Sung W."/>
            <person name="Tang Z."/>
            <person name="Tsuchiya D."/>
            <person name="Tu H."/>
            <person name="Vos H."/>
            <person name="Wang M."/>
            <person name="Wolf Y.I."/>
            <person name="Yamagata H."/>
            <person name="Yamada T."/>
            <person name="Ye Y."/>
            <person name="Shaw J.R."/>
            <person name="Andrews J."/>
            <person name="Crease T.J."/>
            <person name="Tang H."/>
            <person name="Lucas S.M."/>
            <person name="Robertson H.M."/>
            <person name="Bork P."/>
            <person name="Koonin E.V."/>
            <person name="Zdobnov E.M."/>
            <person name="Grigoriev I.V."/>
            <person name="Lynch M."/>
            <person name="Boore J.L."/>
        </authorList>
    </citation>
    <scope>NUCLEOTIDE SEQUENCE [LARGE SCALE GENOMIC DNA]</scope>
</reference>
<name>E9GS74_DAPPU</name>
<sequence length="127" mass="13565">MPHVNGSSDGDDLGDADEIKVFKHDEECEEEKKLIAEERQSDSLTEDKSSLVTEGESQSKNASLAGQSFTGKNSLRPEPGPLFGGGYSCIEALGSVIRSIEHAGGHHPYLSIPASIGHLKMATQLTK</sequence>
<keyword evidence="3" id="KW-0238">DNA-binding</keyword>
<keyword evidence="6" id="KW-0539">Nucleus</keyword>
<accession>E9GS74</accession>
<evidence type="ECO:0000256" key="2">
    <source>
        <dbReference type="ARBA" id="ARBA00023015"/>
    </source>
</evidence>
<dbReference type="PANTHER" id="PTHR10373">
    <property type="entry name" value="TRANSCRIPTION FACTOR 7 FAMILY MEMBER"/>
    <property type="match status" value="1"/>
</dbReference>
<dbReference type="STRING" id="6669.E9GS74"/>
<evidence type="ECO:0000313" key="10">
    <source>
        <dbReference type="Proteomes" id="UP000000305"/>
    </source>
</evidence>
<dbReference type="KEGG" id="dpx:DAPPUDRAFT_105909"/>
<dbReference type="InParanoid" id="E9GS74"/>
<dbReference type="GO" id="GO:0003677">
    <property type="term" value="F:DNA binding"/>
    <property type="evidence" value="ECO:0007669"/>
    <property type="project" value="UniProtKB-KW"/>
</dbReference>
<evidence type="ECO:0000256" key="6">
    <source>
        <dbReference type="ARBA" id="ARBA00023242"/>
    </source>
</evidence>
<dbReference type="Pfam" id="PF08347">
    <property type="entry name" value="CTNNB1_binding"/>
    <property type="match status" value="1"/>
</dbReference>
<organism evidence="9 10">
    <name type="scientific">Daphnia pulex</name>
    <name type="common">Water flea</name>
    <dbReference type="NCBI Taxonomy" id="6669"/>
    <lineage>
        <taxon>Eukaryota</taxon>
        <taxon>Metazoa</taxon>
        <taxon>Ecdysozoa</taxon>
        <taxon>Arthropoda</taxon>
        <taxon>Crustacea</taxon>
        <taxon>Branchiopoda</taxon>
        <taxon>Diplostraca</taxon>
        <taxon>Cladocera</taxon>
        <taxon>Anomopoda</taxon>
        <taxon>Daphniidae</taxon>
        <taxon>Daphnia</taxon>
    </lineage>
</organism>
<dbReference type="Gene3D" id="4.10.900.10">
    <property type="entry name" value="TCF3-CBD (Catenin binding domain)"/>
    <property type="match status" value="1"/>
</dbReference>
<evidence type="ECO:0000256" key="7">
    <source>
        <dbReference type="SAM" id="MobiDB-lite"/>
    </source>
</evidence>
<keyword evidence="5" id="KW-0804">Transcription</keyword>
<dbReference type="EMBL" id="GL732561">
    <property type="protein sequence ID" value="EFX77660.1"/>
    <property type="molecule type" value="Genomic_DNA"/>
</dbReference>
<dbReference type="OrthoDB" id="10427186at2759"/>
<evidence type="ECO:0000313" key="9">
    <source>
        <dbReference type="EMBL" id="EFX77660.1"/>
    </source>
</evidence>